<evidence type="ECO:0000313" key="5">
    <source>
        <dbReference type="EMBL" id="THH19348.1"/>
    </source>
</evidence>
<dbReference type="GO" id="GO:0005634">
    <property type="term" value="C:nucleus"/>
    <property type="evidence" value="ECO:0007669"/>
    <property type="project" value="UniProtKB-SubCell"/>
</dbReference>
<dbReference type="Pfam" id="PF05225">
    <property type="entry name" value="HTH_psq"/>
    <property type="match status" value="1"/>
</dbReference>
<evidence type="ECO:0000259" key="4">
    <source>
        <dbReference type="PROSITE" id="PS51253"/>
    </source>
</evidence>
<comment type="subcellular location">
    <subcellularLocation>
        <location evidence="1">Nucleus</location>
    </subcellularLocation>
</comment>
<evidence type="ECO:0000313" key="6">
    <source>
        <dbReference type="Proteomes" id="UP000310158"/>
    </source>
</evidence>
<dbReference type="Pfam" id="PF03184">
    <property type="entry name" value="DDE_1"/>
    <property type="match status" value="1"/>
</dbReference>
<dbReference type="EMBL" id="SGPL01000048">
    <property type="protein sequence ID" value="THH19348.1"/>
    <property type="molecule type" value="Genomic_DNA"/>
</dbReference>
<evidence type="ECO:0000256" key="1">
    <source>
        <dbReference type="ARBA" id="ARBA00004123"/>
    </source>
</evidence>
<dbReference type="PANTHER" id="PTHR19303">
    <property type="entry name" value="TRANSPOSON"/>
    <property type="match status" value="1"/>
</dbReference>
<comment type="caution">
    <text evidence="5">The sequence shown here is derived from an EMBL/GenBank/DDBJ whole genome shotgun (WGS) entry which is preliminary data.</text>
</comment>
<dbReference type="Proteomes" id="UP000310158">
    <property type="component" value="Unassembled WGS sequence"/>
</dbReference>
<reference evidence="5 6" key="1">
    <citation type="submission" date="2019-02" db="EMBL/GenBank/DDBJ databases">
        <title>Genome sequencing of the rare red list fungi Bondarzewia mesenterica.</title>
        <authorList>
            <person name="Buettner E."/>
            <person name="Kellner H."/>
        </authorList>
    </citation>
    <scope>NUCLEOTIDE SEQUENCE [LARGE SCALE GENOMIC DNA]</scope>
    <source>
        <strain evidence="5 6">DSM 108281</strain>
    </source>
</reference>
<dbReference type="AlphaFoldDB" id="A0A4S4M4J2"/>
<evidence type="ECO:0000256" key="3">
    <source>
        <dbReference type="ARBA" id="ARBA00023242"/>
    </source>
</evidence>
<name>A0A4S4M4J2_9AGAM</name>
<dbReference type="PROSITE" id="PS51253">
    <property type="entry name" value="HTH_CENPB"/>
    <property type="match status" value="1"/>
</dbReference>
<gene>
    <name evidence="5" type="ORF">EW146_g1815</name>
</gene>
<dbReference type="PANTHER" id="PTHR19303:SF74">
    <property type="entry name" value="POGO TRANSPOSABLE ELEMENT WITH KRAB DOMAIN"/>
    <property type="match status" value="1"/>
</dbReference>
<sequence length="469" mass="52928">MSPPKSKADIMHGNEKLIQEALEAVATSSKTPAGNLKLSLRSAAQSYEVSRTTLTARYHGRETQNKSHVFQQTLSAPQEQVLKEWVKELGRRGVLISLEALAEHAATIAGEPVSMNWSHCFCTRHPDLKARWMTALELFHARALNRTLVDEFFDILEDVCTMYDVKSQNIYNMDEKGIQLGIVEDRNRELMTVLETVCADRSALAPMVIFKGKTRNLQWGRQNPCDASIGFSENGWTDMELGSQFLAHHFEPLTRAKLESNDEWRMIILDGYNLHCMYRFCLFAEKHRILPICLPPHTTHRLQPCDVGVFGPLTSAWKKEVTLTSWHYVRITKENLLLHYHSARQKAFTNIIISGAFRKTGIWPRDHSIIEESAFAPALNTTTQAALPLSISRPALLGGDIAEAGPSQCTPSGDLHQTVPPTLPCTSSRSAYRRAYEDLHMFAEAAKKQMEGDYAAKKLMEAENEHLRK</sequence>
<dbReference type="OrthoDB" id="3265672at2759"/>
<dbReference type="InterPro" id="IPR006600">
    <property type="entry name" value="HTH_CenpB_DNA-bd_dom"/>
</dbReference>
<dbReference type="InterPro" id="IPR050863">
    <property type="entry name" value="CenT-Element_Derived"/>
</dbReference>
<feature type="domain" description="HTH CENPB-type" evidence="4">
    <location>
        <begin position="66"/>
        <end position="131"/>
    </location>
</feature>
<dbReference type="InterPro" id="IPR004875">
    <property type="entry name" value="DDE_SF_endonuclease_dom"/>
</dbReference>
<keyword evidence="6" id="KW-1185">Reference proteome</keyword>
<proteinExistence type="predicted"/>
<keyword evidence="3" id="KW-0539">Nucleus</keyword>
<accession>A0A4S4M4J2</accession>
<evidence type="ECO:0000256" key="2">
    <source>
        <dbReference type="ARBA" id="ARBA00023125"/>
    </source>
</evidence>
<organism evidence="5 6">
    <name type="scientific">Bondarzewia mesenterica</name>
    <dbReference type="NCBI Taxonomy" id="1095465"/>
    <lineage>
        <taxon>Eukaryota</taxon>
        <taxon>Fungi</taxon>
        <taxon>Dikarya</taxon>
        <taxon>Basidiomycota</taxon>
        <taxon>Agaricomycotina</taxon>
        <taxon>Agaricomycetes</taxon>
        <taxon>Russulales</taxon>
        <taxon>Bondarzewiaceae</taxon>
        <taxon>Bondarzewia</taxon>
    </lineage>
</organism>
<dbReference type="InterPro" id="IPR007889">
    <property type="entry name" value="HTH_Psq"/>
</dbReference>
<keyword evidence="2" id="KW-0238">DNA-binding</keyword>
<dbReference type="GO" id="GO:0003677">
    <property type="term" value="F:DNA binding"/>
    <property type="evidence" value="ECO:0007669"/>
    <property type="project" value="UniProtKB-KW"/>
</dbReference>
<protein>
    <recommendedName>
        <fullName evidence="4">HTH CENPB-type domain-containing protein</fullName>
    </recommendedName>
</protein>